<dbReference type="InterPro" id="IPR023299">
    <property type="entry name" value="ATPase_P-typ_cyto_dom_N"/>
</dbReference>
<dbReference type="SUPFAM" id="SSF56784">
    <property type="entry name" value="HAD-like"/>
    <property type="match status" value="1"/>
</dbReference>
<evidence type="ECO:0000256" key="4">
    <source>
        <dbReference type="ARBA" id="ARBA00022475"/>
    </source>
</evidence>
<dbReference type="PRINTS" id="PR00119">
    <property type="entry name" value="CATATPASE"/>
</dbReference>
<dbReference type="InterPro" id="IPR059000">
    <property type="entry name" value="ATPase_P-type_domA"/>
</dbReference>
<dbReference type="InterPro" id="IPR008250">
    <property type="entry name" value="ATPase_P-typ_transduc_dom_A_sf"/>
</dbReference>
<evidence type="ECO:0000256" key="1">
    <source>
        <dbReference type="ARBA" id="ARBA00004651"/>
    </source>
</evidence>
<keyword evidence="10" id="KW-0460">Magnesium</keyword>
<dbReference type="InterPro" id="IPR001757">
    <property type="entry name" value="P_typ_ATPase"/>
</dbReference>
<evidence type="ECO:0000313" key="18">
    <source>
        <dbReference type="Proteomes" id="UP000669605"/>
    </source>
</evidence>
<organism evidence="17 18">
    <name type="scientific">Tepidiphilus baoligensis</name>
    <dbReference type="NCBI Taxonomy" id="2698687"/>
    <lineage>
        <taxon>Bacteria</taxon>
        <taxon>Pseudomonadati</taxon>
        <taxon>Pseudomonadota</taxon>
        <taxon>Hydrogenophilia</taxon>
        <taxon>Hydrogenophilales</taxon>
        <taxon>Hydrogenophilaceae</taxon>
        <taxon>Tepidiphilus</taxon>
    </lineage>
</organism>
<dbReference type="SFLD" id="SFLDG00002">
    <property type="entry name" value="C1.7:_P-type_atpase_like"/>
    <property type="match status" value="1"/>
</dbReference>
<comment type="subcellular location">
    <subcellularLocation>
        <location evidence="1">Cell membrane</location>
        <topology evidence="1">Multi-pass membrane protein</topology>
    </subcellularLocation>
</comment>
<evidence type="ECO:0000256" key="10">
    <source>
        <dbReference type="ARBA" id="ARBA00022842"/>
    </source>
</evidence>
<evidence type="ECO:0000256" key="2">
    <source>
        <dbReference type="ARBA" id="ARBA00006024"/>
    </source>
</evidence>
<evidence type="ECO:0000256" key="5">
    <source>
        <dbReference type="ARBA" id="ARBA00022553"/>
    </source>
</evidence>
<dbReference type="RefSeq" id="WP_169114601.1">
    <property type="nucleotide sequence ID" value="NZ_JAAAUB010000001.1"/>
</dbReference>
<evidence type="ECO:0000256" key="3">
    <source>
        <dbReference type="ARBA" id="ARBA00022448"/>
    </source>
</evidence>
<dbReference type="Pfam" id="PF00403">
    <property type="entry name" value="HMA"/>
    <property type="match status" value="1"/>
</dbReference>
<keyword evidence="8 15" id="KW-0547">Nucleotide-binding</keyword>
<dbReference type="SUPFAM" id="SSF81653">
    <property type="entry name" value="Calcium ATPase, transduction domain A"/>
    <property type="match status" value="1"/>
</dbReference>
<dbReference type="Pfam" id="PF12156">
    <property type="entry name" value="ATPase-cat_bd"/>
    <property type="match status" value="1"/>
</dbReference>
<dbReference type="Proteomes" id="UP000669605">
    <property type="component" value="Unassembled WGS sequence"/>
</dbReference>
<dbReference type="PANTHER" id="PTHR43520:SF5">
    <property type="entry name" value="CATION-TRANSPORTING P-TYPE ATPASE-RELATED"/>
    <property type="match status" value="1"/>
</dbReference>
<name>A0ABX1QK03_9PROT</name>
<dbReference type="InterPro" id="IPR021993">
    <property type="entry name" value="ATPase-cat-bd"/>
</dbReference>
<proteinExistence type="inferred from homology"/>
<comment type="similarity">
    <text evidence="2 15">Belongs to the cation transport ATPase (P-type) (TC 3.A.3) family. Type IB subfamily.</text>
</comment>
<keyword evidence="6 15" id="KW-0812">Transmembrane</keyword>
<dbReference type="CDD" id="cd00371">
    <property type="entry name" value="HMA"/>
    <property type="match status" value="1"/>
</dbReference>
<dbReference type="Gene3D" id="3.40.50.1000">
    <property type="entry name" value="HAD superfamily/HAD-like"/>
    <property type="match status" value="1"/>
</dbReference>
<dbReference type="NCBIfam" id="TIGR01494">
    <property type="entry name" value="ATPase_P-type"/>
    <property type="match status" value="1"/>
</dbReference>
<keyword evidence="13" id="KW-0406">Ion transport</keyword>
<evidence type="ECO:0000313" key="17">
    <source>
        <dbReference type="EMBL" id="NMH15631.1"/>
    </source>
</evidence>
<feature type="transmembrane region" description="Helical" evidence="15">
    <location>
        <begin position="440"/>
        <end position="461"/>
    </location>
</feature>
<protein>
    <submittedName>
        <fullName evidence="17">Heavy metal translocating P-type ATPase</fullName>
    </submittedName>
</protein>
<comment type="caution">
    <text evidence="17">The sequence shown here is derived from an EMBL/GenBank/DDBJ whole genome shotgun (WGS) entry which is preliminary data.</text>
</comment>
<feature type="transmembrane region" description="Helical" evidence="15">
    <location>
        <begin position="264"/>
        <end position="282"/>
    </location>
</feature>
<accession>A0ABX1QK03</accession>
<feature type="domain" description="HMA" evidence="16">
    <location>
        <begin position="107"/>
        <end position="173"/>
    </location>
</feature>
<dbReference type="EMBL" id="JAAAUB010000001">
    <property type="protein sequence ID" value="NMH15631.1"/>
    <property type="molecule type" value="Genomic_DNA"/>
</dbReference>
<dbReference type="PROSITE" id="PS00154">
    <property type="entry name" value="ATPASE_E1_E2"/>
    <property type="match status" value="1"/>
</dbReference>
<dbReference type="InterPro" id="IPR006121">
    <property type="entry name" value="HMA_dom"/>
</dbReference>
<feature type="transmembrane region" description="Helical" evidence="15">
    <location>
        <begin position="288"/>
        <end position="306"/>
    </location>
</feature>
<evidence type="ECO:0000256" key="15">
    <source>
        <dbReference type="RuleBase" id="RU362081"/>
    </source>
</evidence>
<evidence type="ECO:0000259" key="16">
    <source>
        <dbReference type="PROSITE" id="PS50846"/>
    </source>
</evidence>
<evidence type="ECO:0000256" key="6">
    <source>
        <dbReference type="ARBA" id="ARBA00022692"/>
    </source>
</evidence>
<dbReference type="CDD" id="cd02079">
    <property type="entry name" value="P-type_ATPase_HM"/>
    <property type="match status" value="1"/>
</dbReference>
<keyword evidence="11" id="KW-1278">Translocase</keyword>
<dbReference type="NCBIfam" id="TIGR01525">
    <property type="entry name" value="ATPase-IB_hvy"/>
    <property type="match status" value="1"/>
</dbReference>
<evidence type="ECO:0000256" key="9">
    <source>
        <dbReference type="ARBA" id="ARBA00022840"/>
    </source>
</evidence>
<dbReference type="Gene3D" id="1.20.1110.10">
    <property type="entry name" value="Calcium-transporting ATPase, transmembrane domain"/>
    <property type="match status" value="1"/>
</dbReference>
<feature type="transmembrane region" description="Helical" evidence="15">
    <location>
        <begin position="191"/>
        <end position="210"/>
    </location>
</feature>
<keyword evidence="12 15" id="KW-1133">Transmembrane helix</keyword>
<dbReference type="NCBIfam" id="TIGR01511">
    <property type="entry name" value="ATPase-IB1_Cu"/>
    <property type="match status" value="1"/>
</dbReference>
<keyword evidence="5" id="KW-0597">Phosphoprotein</keyword>
<dbReference type="SFLD" id="SFLDS00003">
    <property type="entry name" value="Haloacid_Dehalogenase"/>
    <property type="match status" value="1"/>
</dbReference>
<dbReference type="InterPro" id="IPR018303">
    <property type="entry name" value="ATPase_P-typ_P_site"/>
</dbReference>
<feature type="transmembrane region" description="Helical" evidence="15">
    <location>
        <begin position="467"/>
        <end position="491"/>
    </location>
</feature>
<keyword evidence="18" id="KW-1185">Reference proteome</keyword>
<evidence type="ECO:0000256" key="11">
    <source>
        <dbReference type="ARBA" id="ARBA00022967"/>
    </source>
</evidence>
<feature type="transmembrane region" description="Helical" evidence="15">
    <location>
        <begin position="768"/>
        <end position="791"/>
    </location>
</feature>
<dbReference type="Gene3D" id="2.70.150.10">
    <property type="entry name" value="Calcium-transporting ATPase, cytoplasmic transduction domain A"/>
    <property type="match status" value="1"/>
</dbReference>
<sequence length="821" mass="88670">MNESTWEQAGSAAVVAEEGCYHCGLPIPPQTHFSVVIDGRARRMCCAGCVAVAQAIVDNGLGDYYRHRDAMPEPVREALPEVVRELESFDLPELTEQVSRAVGEHEREVTLILEGITCAACVWLNEQHLRRQPGVTHVEINYATRRALVRWDPERTSLSRILKAIAEIGYRAYPFDPKKAEEVAQRERRSMLWRVFVAGFASMQVMMYAIPTYLAGEGEMPADIERLLRWASLVLTLPVVFYSCGPFFANAWRDLRLRRVGMDVPVALGIGVAFLASLWFTLTDGAEVYFDSVAMFAFFLLGGRFLEMLARQRAVRGLEEVARVIPAVAERLEAGIWQRVPVARLAPGDRIRVRPGQTIPVDGRILSGYGEVSEAILTGESRPIPKSEGDRVLGGSLNGGGVLEIAVERVGEETRLATIRRTMERAQSEKPAISTLAERYAGLFIVAVLALALLTAVLWSWLDPARIVPIVVSVLVVACPCALSLATPVALTAATDALMRSGVLVTRGHAIETLARLTDIAFDKTGTLTRGQLAVAKVLPLSGHDAQQSLALAAALEAASEHPIARAFADVTPMDVSLEALEVVTGQGLSARIGGRRVRIGRPEWVAERFSLPPLAQAGSDIDPTLTWVALADETGWMALFGLTDVVRDEAPALVQELHALGVRTHLLSGDAPEIVFHVARALGIDSARAALTPEGKIEALREVMARPGSVVAMVGDGVNDAPVLAGAHVSVAMGEGADLARLNADVVLLGSDLSGVARAVRHARRTLVVVAQNHRWAFTYNLLAIPFAMAGWVTPWMAGLGMAASSLGVVLNALRLQRAP</sequence>
<evidence type="ECO:0000256" key="12">
    <source>
        <dbReference type="ARBA" id="ARBA00022989"/>
    </source>
</evidence>
<evidence type="ECO:0000256" key="8">
    <source>
        <dbReference type="ARBA" id="ARBA00022741"/>
    </source>
</evidence>
<keyword evidence="4 15" id="KW-1003">Cell membrane</keyword>
<dbReference type="SUPFAM" id="SSF81665">
    <property type="entry name" value="Calcium ATPase, transmembrane domain M"/>
    <property type="match status" value="1"/>
</dbReference>
<dbReference type="PANTHER" id="PTHR43520">
    <property type="entry name" value="ATP7, ISOFORM B"/>
    <property type="match status" value="1"/>
</dbReference>
<dbReference type="Gene3D" id="3.30.70.100">
    <property type="match status" value="1"/>
</dbReference>
<keyword evidence="9 15" id="KW-0067">ATP-binding</keyword>
<gene>
    <name evidence="17" type="ORF">GV368_00600</name>
</gene>
<feature type="transmembrane region" description="Helical" evidence="15">
    <location>
        <begin position="230"/>
        <end position="252"/>
    </location>
</feature>
<evidence type="ECO:0000256" key="13">
    <source>
        <dbReference type="ARBA" id="ARBA00023065"/>
    </source>
</evidence>
<dbReference type="Pfam" id="PF00122">
    <property type="entry name" value="E1-E2_ATPase"/>
    <property type="match status" value="1"/>
</dbReference>
<dbReference type="SFLD" id="SFLDF00027">
    <property type="entry name" value="p-type_atpase"/>
    <property type="match status" value="1"/>
</dbReference>
<dbReference type="InterPro" id="IPR036412">
    <property type="entry name" value="HAD-like_sf"/>
</dbReference>
<dbReference type="PROSITE" id="PS50846">
    <property type="entry name" value="HMA_2"/>
    <property type="match status" value="1"/>
</dbReference>
<keyword evidence="14 15" id="KW-0472">Membrane</keyword>
<dbReference type="Pfam" id="PF00702">
    <property type="entry name" value="Hydrolase"/>
    <property type="match status" value="1"/>
</dbReference>
<dbReference type="SUPFAM" id="SSF55008">
    <property type="entry name" value="HMA, heavy metal-associated domain"/>
    <property type="match status" value="1"/>
</dbReference>
<dbReference type="InterPro" id="IPR023214">
    <property type="entry name" value="HAD_sf"/>
</dbReference>
<dbReference type="InterPro" id="IPR044492">
    <property type="entry name" value="P_typ_ATPase_HD_dom"/>
</dbReference>
<dbReference type="Gene3D" id="3.40.1110.10">
    <property type="entry name" value="Calcium-transporting ATPase, cytoplasmic domain N"/>
    <property type="match status" value="1"/>
</dbReference>
<reference evidence="17 18" key="1">
    <citation type="journal article" date="2020" name="Curr. Microbiol.">
        <title>Tepidiphilus baoligensis sp. nov., a Novel Bacterium of the Family Hydrogenophilaceae Isolated from an Oil Reservoir.</title>
        <authorList>
            <person name="Zhang X."/>
            <person name="Wang G."/>
            <person name="Ma X."/>
            <person name="Yu J."/>
            <person name="You J."/>
            <person name="Xue Y."/>
            <person name="Ma Y."/>
        </authorList>
    </citation>
    <scope>NUCLEOTIDE SEQUENCE [LARGE SCALE GENOMIC DNA]</scope>
    <source>
        <strain evidence="17 18">B18-69</strain>
    </source>
</reference>
<evidence type="ECO:0000256" key="14">
    <source>
        <dbReference type="ARBA" id="ARBA00023136"/>
    </source>
</evidence>
<dbReference type="InterPro" id="IPR036163">
    <property type="entry name" value="HMA_dom_sf"/>
</dbReference>
<dbReference type="InterPro" id="IPR023298">
    <property type="entry name" value="ATPase_P-typ_TM_dom_sf"/>
</dbReference>
<keyword evidence="7 15" id="KW-0479">Metal-binding</keyword>
<keyword evidence="3" id="KW-0813">Transport</keyword>
<dbReference type="InterPro" id="IPR027256">
    <property type="entry name" value="P-typ_ATPase_IB"/>
</dbReference>
<evidence type="ECO:0000256" key="7">
    <source>
        <dbReference type="ARBA" id="ARBA00022723"/>
    </source>
</evidence>